<comment type="function">
    <text evidence="7">Catalyzes the N-acylation of UDP-3-O-acylglucosamine using 3-hydroxyacyl-ACP as the acyl donor. Is involved in the biosynthesis of lipid A, a phosphorylated glycolipid that anchors the lipopolysaccharide to the outer membrane of the cell.</text>
</comment>
<name>A0A538SBA4_UNCEI</name>
<evidence type="ECO:0000256" key="6">
    <source>
        <dbReference type="ARBA" id="ARBA00023315"/>
    </source>
</evidence>
<evidence type="ECO:0000256" key="8">
    <source>
        <dbReference type="SAM" id="MobiDB-lite"/>
    </source>
</evidence>
<keyword evidence="1 7" id="KW-0444">Lipid biosynthesis</keyword>
<evidence type="ECO:0000256" key="1">
    <source>
        <dbReference type="ARBA" id="ARBA00022516"/>
    </source>
</evidence>
<comment type="caution">
    <text evidence="11">The sequence shown here is derived from an EMBL/GenBank/DDBJ whole genome shotgun (WGS) entry which is preliminary data.</text>
</comment>
<dbReference type="InterPro" id="IPR011004">
    <property type="entry name" value="Trimer_LpxA-like_sf"/>
</dbReference>
<dbReference type="PANTHER" id="PTHR43378">
    <property type="entry name" value="UDP-3-O-ACYLGLUCOSAMINE N-ACYLTRANSFERASE"/>
    <property type="match status" value="1"/>
</dbReference>
<keyword evidence="2 7" id="KW-0441">Lipid A biosynthesis</keyword>
<dbReference type="InterPro" id="IPR056729">
    <property type="entry name" value="GMPPB_C"/>
</dbReference>
<dbReference type="CDD" id="cd03352">
    <property type="entry name" value="LbH_LpxD"/>
    <property type="match status" value="1"/>
</dbReference>
<dbReference type="InterPro" id="IPR020573">
    <property type="entry name" value="UDP_GlcNAc_AcTrfase_non-rep"/>
</dbReference>
<dbReference type="SUPFAM" id="SSF51161">
    <property type="entry name" value="Trimeric LpxA-like enzymes"/>
    <property type="match status" value="1"/>
</dbReference>
<feature type="active site" description="Proton acceptor" evidence="7">
    <location>
        <position position="239"/>
    </location>
</feature>
<dbReference type="Pfam" id="PF00132">
    <property type="entry name" value="Hexapep"/>
    <property type="match status" value="1"/>
</dbReference>
<dbReference type="EC" id="2.3.1.191" evidence="7"/>
<evidence type="ECO:0000256" key="4">
    <source>
        <dbReference type="ARBA" id="ARBA00022737"/>
    </source>
</evidence>
<dbReference type="Gene3D" id="3.40.1390.10">
    <property type="entry name" value="MurE/MurF, N-terminal domain"/>
    <property type="match status" value="1"/>
</dbReference>
<evidence type="ECO:0000256" key="2">
    <source>
        <dbReference type="ARBA" id="ARBA00022556"/>
    </source>
</evidence>
<feature type="domain" description="Mannose-1-phosphate guanyltransferase C-terminal" evidence="10">
    <location>
        <begin position="97"/>
        <end position="181"/>
    </location>
</feature>
<dbReference type="EMBL" id="VBOT01000136">
    <property type="protein sequence ID" value="TMQ48659.1"/>
    <property type="molecule type" value="Genomic_DNA"/>
</dbReference>
<dbReference type="UniPathway" id="UPA00973"/>
<dbReference type="GO" id="GO:0103118">
    <property type="term" value="F:UDP-3-O-[(3R)-3-hydroxyacyl]-glucosamine N-acyltransferase activity"/>
    <property type="evidence" value="ECO:0007669"/>
    <property type="project" value="UniProtKB-EC"/>
</dbReference>
<dbReference type="Gene3D" id="2.160.10.10">
    <property type="entry name" value="Hexapeptide repeat proteins"/>
    <property type="match status" value="1"/>
</dbReference>
<organism evidence="11 12">
    <name type="scientific">Eiseniibacteriota bacterium</name>
    <dbReference type="NCBI Taxonomy" id="2212470"/>
    <lineage>
        <taxon>Bacteria</taxon>
        <taxon>Candidatus Eiseniibacteriota</taxon>
    </lineage>
</organism>
<dbReference type="GO" id="GO:0009245">
    <property type="term" value="P:lipid A biosynthetic process"/>
    <property type="evidence" value="ECO:0007669"/>
    <property type="project" value="UniProtKB-UniRule"/>
</dbReference>
<dbReference type="PANTHER" id="PTHR43378:SF2">
    <property type="entry name" value="UDP-3-O-ACYLGLUCOSAMINE N-ACYLTRANSFERASE 1, MITOCHONDRIAL-RELATED"/>
    <property type="match status" value="1"/>
</dbReference>
<dbReference type="Proteomes" id="UP000320184">
    <property type="component" value="Unassembled WGS sequence"/>
</dbReference>
<proteinExistence type="inferred from homology"/>
<dbReference type="NCBIfam" id="NF002060">
    <property type="entry name" value="PRK00892.1"/>
    <property type="match status" value="1"/>
</dbReference>
<evidence type="ECO:0000256" key="5">
    <source>
        <dbReference type="ARBA" id="ARBA00023098"/>
    </source>
</evidence>
<evidence type="ECO:0000313" key="12">
    <source>
        <dbReference type="Proteomes" id="UP000320184"/>
    </source>
</evidence>
<dbReference type="NCBIfam" id="TIGR01853">
    <property type="entry name" value="lipid_A_lpxD"/>
    <property type="match status" value="1"/>
</dbReference>
<accession>A0A538SBA4</accession>
<feature type="domain" description="UDP-3-O-[3-hydroxymyristoyl] glucosamine N-acyltransferase non-repeat region" evidence="9">
    <location>
        <begin position="22"/>
        <end position="87"/>
    </location>
</feature>
<protein>
    <recommendedName>
        <fullName evidence="7">UDP-3-O-acylglucosamine N-acyltransferase</fullName>
        <ecNumber evidence="7">2.3.1.191</ecNumber>
    </recommendedName>
</protein>
<dbReference type="GO" id="GO:0016410">
    <property type="term" value="F:N-acyltransferase activity"/>
    <property type="evidence" value="ECO:0007669"/>
    <property type="project" value="InterPro"/>
</dbReference>
<comment type="subunit">
    <text evidence="7">Homotrimer.</text>
</comment>
<gene>
    <name evidence="7 11" type="primary">lpxD</name>
    <name evidence="11" type="ORF">E6K73_11560</name>
</gene>
<evidence type="ECO:0000256" key="3">
    <source>
        <dbReference type="ARBA" id="ARBA00022679"/>
    </source>
</evidence>
<comment type="catalytic activity">
    <reaction evidence="7">
        <text>a UDP-3-O-[(3R)-3-hydroxyacyl]-alpha-D-glucosamine + a (3R)-hydroxyacyl-[ACP] = a UDP-2-N,3-O-bis[(3R)-3-hydroxyacyl]-alpha-D-glucosamine + holo-[ACP] + H(+)</text>
        <dbReference type="Rhea" id="RHEA:53836"/>
        <dbReference type="Rhea" id="RHEA-COMP:9685"/>
        <dbReference type="Rhea" id="RHEA-COMP:9945"/>
        <dbReference type="ChEBI" id="CHEBI:15378"/>
        <dbReference type="ChEBI" id="CHEBI:64479"/>
        <dbReference type="ChEBI" id="CHEBI:78827"/>
        <dbReference type="ChEBI" id="CHEBI:137740"/>
        <dbReference type="ChEBI" id="CHEBI:137748"/>
        <dbReference type="EC" id="2.3.1.191"/>
    </reaction>
</comment>
<evidence type="ECO:0000259" key="9">
    <source>
        <dbReference type="Pfam" id="PF04613"/>
    </source>
</evidence>
<dbReference type="InterPro" id="IPR007691">
    <property type="entry name" value="LpxD"/>
</dbReference>
<sequence>MTKTLAELAAILGGEVVGDGSVSIRGVAGIREALPGDITFLANSRYEPYLLETSASAVICSREPRRATMVPLLQVDNPYLAFQRVVRVFRPDPYRPETGVHPSAVVSPEAEVGAEVSIGAQCVIERGAKIGARVVLMPGCYVGERASVGDDTFFFPHVILRDECQVGKRCIMHPGVVIGSDGFGFAFDSGRYHKVPQVGNVVIGDDVEVGANTTIDRATTDSTRIGDGTKIDNLVQIGHNVVVGSHSIIVAQVGISGSTELEDYVTLGGQAGLIGHIRIGTRAIVGGKSGVTKSVPPDGVVIGYPALPQAVFKRLNAFIQRLPQLFQRTKDLEQRIGALERSTPASREYPVREEVP</sequence>
<evidence type="ECO:0000313" key="11">
    <source>
        <dbReference type="EMBL" id="TMQ48659.1"/>
    </source>
</evidence>
<evidence type="ECO:0000259" key="10">
    <source>
        <dbReference type="Pfam" id="PF25087"/>
    </source>
</evidence>
<keyword evidence="6 7" id="KW-0012">Acyltransferase</keyword>
<comment type="similarity">
    <text evidence="7">Belongs to the transferase hexapeptide repeat family. LpxD subfamily.</text>
</comment>
<evidence type="ECO:0000256" key="7">
    <source>
        <dbReference type="HAMAP-Rule" id="MF_00523"/>
    </source>
</evidence>
<keyword evidence="5 7" id="KW-0443">Lipid metabolism</keyword>
<keyword evidence="3 7" id="KW-0808">Transferase</keyword>
<dbReference type="InterPro" id="IPR001451">
    <property type="entry name" value="Hexapep"/>
</dbReference>
<dbReference type="Pfam" id="PF04613">
    <property type="entry name" value="LpxD"/>
    <property type="match status" value="1"/>
</dbReference>
<dbReference type="HAMAP" id="MF_00523">
    <property type="entry name" value="LpxD"/>
    <property type="match status" value="1"/>
</dbReference>
<dbReference type="AlphaFoldDB" id="A0A538SBA4"/>
<comment type="pathway">
    <text evidence="7">Bacterial outer membrane biogenesis; LPS lipid A biosynthesis.</text>
</comment>
<reference evidence="11 12" key="1">
    <citation type="journal article" date="2019" name="Nat. Microbiol.">
        <title>Mediterranean grassland soil C-N compound turnover is dependent on rainfall and depth, and is mediated by genomically divergent microorganisms.</title>
        <authorList>
            <person name="Diamond S."/>
            <person name="Andeer P.F."/>
            <person name="Li Z."/>
            <person name="Crits-Christoph A."/>
            <person name="Burstein D."/>
            <person name="Anantharaman K."/>
            <person name="Lane K.R."/>
            <person name="Thomas B.C."/>
            <person name="Pan C."/>
            <person name="Northen T.R."/>
            <person name="Banfield J.F."/>
        </authorList>
    </citation>
    <scope>NUCLEOTIDE SEQUENCE [LARGE SCALE GENOMIC DNA]</scope>
    <source>
        <strain evidence="11">WS_3</strain>
    </source>
</reference>
<dbReference type="GO" id="GO:0016020">
    <property type="term" value="C:membrane"/>
    <property type="evidence" value="ECO:0007669"/>
    <property type="project" value="GOC"/>
</dbReference>
<dbReference type="PROSITE" id="PS00101">
    <property type="entry name" value="HEXAPEP_TRANSFERASES"/>
    <property type="match status" value="2"/>
</dbReference>
<dbReference type="InterPro" id="IPR018357">
    <property type="entry name" value="Hexapep_transf_CS"/>
</dbReference>
<dbReference type="Pfam" id="PF25087">
    <property type="entry name" value="GMPPB_C"/>
    <property type="match status" value="1"/>
</dbReference>
<keyword evidence="4 7" id="KW-0677">Repeat</keyword>
<feature type="region of interest" description="Disordered" evidence="8">
    <location>
        <begin position="337"/>
        <end position="356"/>
    </location>
</feature>